<dbReference type="AlphaFoldDB" id="X1AZU9"/>
<proteinExistence type="predicted"/>
<comment type="caution">
    <text evidence="1">The sequence shown here is derived from an EMBL/GenBank/DDBJ whole genome shotgun (WGS) entry which is preliminary data.</text>
</comment>
<name>X1AZU9_9ZZZZ</name>
<reference evidence="1" key="1">
    <citation type="journal article" date="2014" name="Front. Microbiol.">
        <title>High frequency of phylogenetically diverse reductive dehalogenase-homologous genes in deep subseafloor sedimentary metagenomes.</title>
        <authorList>
            <person name="Kawai M."/>
            <person name="Futagami T."/>
            <person name="Toyoda A."/>
            <person name="Takaki Y."/>
            <person name="Nishi S."/>
            <person name="Hori S."/>
            <person name="Arai W."/>
            <person name="Tsubouchi T."/>
            <person name="Morono Y."/>
            <person name="Uchiyama I."/>
            <person name="Ito T."/>
            <person name="Fujiyama A."/>
            <person name="Inagaki F."/>
            <person name="Takami H."/>
        </authorList>
    </citation>
    <scope>NUCLEOTIDE SEQUENCE</scope>
    <source>
        <strain evidence="1">Expedition CK06-06</strain>
    </source>
</reference>
<sequence length="53" mass="5836">MVSRMVFGSVWLELVVVQSTSSSGNYSAFGLQNLFLQTKENAKEIGDIDLILV</sequence>
<dbReference type="EMBL" id="BART01013036">
    <property type="protein sequence ID" value="GAG88255.1"/>
    <property type="molecule type" value="Genomic_DNA"/>
</dbReference>
<protein>
    <submittedName>
        <fullName evidence="1">Uncharacterized protein</fullName>
    </submittedName>
</protein>
<organism evidence="1">
    <name type="scientific">marine sediment metagenome</name>
    <dbReference type="NCBI Taxonomy" id="412755"/>
    <lineage>
        <taxon>unclassified sequences</taxon>
        <taxon>metagenomes</taxon>
        <taxon>ecological metagenomes</taxon>
    </lineage>
</organism>
<evidence type="ECO:0000313" key="1">
    <source>
        <dbReference type="EMBL" id="GAG88255.1"/>
    </source>
</evidence>
<accession>X1AZU9</accession>
<gene>
    <name evidence="1" type="ORF">S01H4_26885</name>
</gene>